<dbReference type="Gene3D" id="3.40.850.10">
    <property type="entry name" value="Kinesin motor domain"/>
    <property type="match status" value="1"/>
</dbReference>
<evidence type="ECO:0000256" key="2">
    <source>
        <dbReference type="ARBA" id="ARBA00022490"/>
    </source>
</evidence>
<evidence type="ECO:0000256" key="4">
    <source>
        <dbReference type="ARBA" id="ARBA00022618"/>
    </source>
</evidence>
<dbReference type="InterPro" id="IPR047241">
    <property type="entry name" value="KIF11-like_kin_motor_dom"/>
</dbReference>
<keyword evidence="2" id="KW-0963">Cytoplasm</keyword>
<evidence type="ECO:0000313" key="18">
    <source>
        <dbReference type="Proteomes" id="UP000069940"/>
    </source>
</evidence>
<dbReference type="Pfam" id="PF13931">
    <property type="entry name" value="Microtub_bind"/>
    <property type="match status" value="1"/>
</dbReference>
<evidence type="ECO:0000256" key="3">
    <source>
        <dbReference type="ARBA" id="ARBA00022553"/>
    </source>
</evidence>
<feature type="coiled-coil region" evidence="15">
    <location>
        <begin position="367"/>
        <end position="394"/>
    </location>
</feature>
<dbReference type="SMART" id="SM00129">
    <property type="entry name" value="KISc"/>
    <property type="match status" value="1"/>
</dbReference>
<evidence type="ECO:0000256" key="1">
    <source>
        <dbReference type="ARBA" id="ARBA00004245"/>
    </source>
</evidence>
<keyword evidence="4" id="KW-0132">Cell division</keyword>
<evidence type="ECO:0000256" key="13">
    <source>
        <dbReference type="ARBA" id="ARBA00034704"/>
    </source>
</evidence>
<keyword evidence="9 15" id="KW-0175">Coiled coil</keyword>
<keyword evidence="5" id="KW-0493">Microtubule</keyword>
<evidence type="ECO:0000256" key="5">
    <source>
        <dbReference type="ARBA" id="ARBA00022701"/>
    </source>
</evidence>
<dbReference type="PROSITE" id="PS00411">
    <property type="entry name" value="KINESIN_MOTOR_1"/>
    <property type="match status" value="1"/>
</dbReference>
<feature type="domain" description="Kinesin motor" evidence="16">
    <location>
        <begin position="20"/>
        <end position="358"/>
    </location>
</feature>
<keyword evidence="6 14" id="KW-0547">Nucleotide-binding</keyword>
<keyword evidence="7" id="KW-0498">Mitosis</keyword>
<dbReference type="InterPro" id="IPR047149">
    <property type="entry name" value="KIF11-like"/>
</dbReference>
<dbReference type="Proteomes" id="UP000069940">
    <property type="component" value="Unassembled WGS sequence"/>
</dbReference>
<dbReference type="InterPro" id="IPR027417">
    <property type="entry name" value="P-loop_NTPase"/>
</dbReference>
<evidence type="ECO:0000259" key="16">
    <source>
        <dbReference type="PROSITE" id="PS50067"/>
    </source>
</evidence>
<comment type="subcellular location">
    <subcellularLocation>
        <location evidence="1">Cytoplasm</location>
        <location evidence="1">Cytoskeleton</location>
    </subcellularLocation>
</comment>
<dbReference type="PRINTS" id="PR00380">
    <property type="entry name" value="KINESINHEAVY"/>
</dbReference>
<name>A0ABM1YXQ1_AEDAL</name>
<evidence type="ECO:0000256" key="9">
    <source>
        <dbReference type="ARBA" id="ARBA00023054"/>
    </source>
</evidence>
<evidence type="ECO:0000256" key="12">
    <source>
        <dbReference type="ARBA" id="ARBA00023306"/>
    </source>
</evidence>
<accession>A0ABM1YXQ1</accession>
<evidence type="ECO:0000313" key="17">
    <source>
        <dbReference type="EnsemblMetazoa" id="AALFPA23_013069.P18860"/>
    </source>
</evidence>
<reference evidence="17" key="2">
    <citation type="submission" date="2025-05" db="UniProtKB">
        <authorList>
            <consortium name="EnsemblMetazoa"/>
        </authorList>
    </citation>
    <scope>IDENTIFICATION</scope>
    <source>
        <strain evidence="17">Foshan</strain>
    </source>
</reference>
<dbReference type="InterPro" id="IPR025901">
    <property type="entry name" value="Kinesin-assoc_MT-bd_dom"/>
</dbReference>
<evidence type="ECO:0000256" key="8">
    <source>
        <dbReference type="ARBA" id="ARBA00022840"/>
    </source>
</evidence>
<dbReference type="EnsemblMetazoa" id="AALFPA23_013069.R18860">
    <property type="protein sequence ID" value="AALFPA23_013069.P18860"/>
    <property type="gene ID" value="AALFPA23_013069"/>
</dbReference>
<dbReference type="InterPro" id="IPR019821">
    <property type="entry name" value="Kinesin_motor_CS"/>
</dbReference>
<evidence type="ECO:0000256" key="14">
    <source>
        <dbReference type="PROSITE-ProRule" id="PRU00283"/>
    </source>
</evidence>
<protein>
    <recommendedName>
        <fullName evidence="16">Kinesin motor domain-containing protein</fullName>
    </recommendedName>
</protein>
<dbReference type="CDD" id="cd01364">
    <property type="entry name" value="KISc_BimC_Eg5"/>
    <property type="match status" value="1"/>
</dbReference>
<evidence type="ECO:0000256" key="15">
    <source>
        <dbReference type="SAM" id="Coils"/>
    </source>
</evidence>
<dbReference type="PROSITE" id="PS50067">
    <property type="entry name" value="KINESIN_MOTOR_2"/>
    <property type="match status" value="1"/>
</dbReference>
<evidence type="ECO:0000256" key="11">
    <source>
        <dbReference type="ARBA" id="ARBA00023212"/>
    </source>
</evidence>
<feature type="binding site" evidence="14">
    <location>
        <begin position="105"/>
        <end position="112"/>
    </location>
    <ligand>
        <name>ATP</name>
        <dbReference type="ChEBI" id="CHEBI:30616"/>
    </ligand>
</feature>
<dbReference type="Pfam" id="PF00225">
    <property type="entry name" value="Kinesin"/>
    <property type="match status" value="1"/>
</dbReference>
<organism evidence="17 18">
    <name type="scientific">Aedes albopictus</name>
    <name type="common">Asian tiger mosquito</name>
    <name type="synonym">Stegomyia albopicta</name>
    <dbReference type="NCBI Taxonomy" id="7160"/>
    <lineage>
        <taxon>Eukaryota</taxon>
        <taxon>Metazoa</taxon>
        <taxon>Ecdysozoa</taxon>
        <taxon>Arthropoda</taxon>
        <taxon>Hexapoda</taxon>
        <taxon>Insecta</taxon>
        <taxon>Pterygota</taxon>
        <taxon>Neoptera</taxon>
        <taxon>Endopterygota</taxon>
        <taxon>Diptera</taxon>
        <taxon>Nematocera</taxon>
        <taxon>Culicoidea</taxon>
        <taxon>Culicidae</taxon>
        <taxon>Culicinae</taxon>
        <taxon>Aedini</taxon>
        <taxon>Aedes</taxon>
        <taxon>Stegomyia</taxon>
    </lineage>
</organism>
<evidence type="ECO:0000256" key="7">
    <source>
        <dbReference type="ARBA" id="ARBA00022776"/>
    </source>
</evidence>
<comment type="similarity">
    <text evidence="13">Belongs to the TRAFAC class myosin-kinesin ATPase superfamily. Kinesin family. KIN-5/BimC subfamily.</text>
</comment>
<feature type="coiled-coil region" evidence="15">
    <location>
        <begin position="773"/>
        <end position="800"/>
    </location>
</feature>
<keyword evidence="3" id="KW-0597">Phosphoprotein</keyword>
<keyword evidence="18" id="KW-1185">Reference proteome</keyword>
<dbReference type="RefSeq" id="XP_019538590.3">
    <property type="nucleotide sequence ID" value="XM_019683045.4"/>
</dbReference>
<evidence type="ECO:0000256" key="10">
    <source>
        <dbReference type="ARBA" id="ARBA00023175"/>
    </source>
</evidence>
<evidence type="ECO:0000256" key="6">
    <source>
        <dbReference type="ARBA" id="ARBA00022741"/>
    </source>
</evidence>
<keyword evidence="12" id="KW-0131">Cell cycle</keyword>
<dbReference type="PANTHER" id="PTHR47970">
    <property type="entry name" value="KINESIN-LIKE PROTEIN KIF11"/>
    <property type="match status" value="1"/>
</dbReference>
<dbReference type="InterPro" id="IPR001752">
    <property type="entry name" value="Kinesin_motor_dom"/>
</dbReference>
<keyword evidence="8 14" id="KW-0067">ATP-binding</keyword>
<dbReference type="GeneID" id="109409585"/>
<sequence length="1040" mass="118697">MDASSGVNTSNGKPLKCNQNVQVYLRVRPTNAREKLIRSQEVVEVVSTREVLLKPTLVDTRSSKKFTFDRAFDIQSKQHEVYNAVVAPYIEEVLAGFNCTVFAYGQTGTGKTYTMVGEEQPELSSGWDDDTQTGIIPRALNHLFDELRMTELEFSMRISYLELYNEELCDLLSTDDTVKIRIYDDVNKKGSVIVQGLEEIPVHSKDDVYKLLAKGQERRRTASTLMNAQSSRSHTIFSIIVHIKENGMDGEELLKIGKLNLVDLAGSENITKAGNEKGIRTRESVNINQSLLTLGRVITALVERTPHVPYRESKLTRLLQESLGGRTKTSIIATVSPGHKDFEETMSTLEYAHRAKNIQNKPEANQKLSKKTVIKEYTEEIDRLKRELLATRDKNGIYLPEETYNEMVYKSESTTKELNDKVILIKVLKEDLAKKEAIFKEVSLNLVEKEEMLRRTEDTLCHTKHELTTTKRSLHKTKRRYAEKKVVLDRHMKTEEALSSQAKELIEVVETVQQDTNGLHDTIDRRKETDHKNRTVCEQFVDQLKNRMQAMEGNVSNLTQSCHQISSTIVSDWDKYLSKQDLLQQEVRAKIAELESLSTSISSQNSSLLTSFRDGHSQWTSEQMSLAQSSLATNERAIDSLRMTITANVQALKKTLAEQDEQQKALLLTTWKACRESEERNLEFCGSLKGILKDMDQLVGRFGESQSRIEEFVVSSKKAHEGRVALLMSMCEEIRAEQAGLDRLREVGQEVGQTKTSVVEMIESAGFVVDKNVEEVKKGLEQLELNSQQMDQTRQEHKAIIEGRLQNNVLVPVESSCVQMKETINQQSNVLRSFGEASNERWTKFFSDFEQHQSESSASHSTQTHTLQDKLNSEVVTQSEFRHTTISLNKQLQRNISSFQKQTSAHLSELAEQVDRFHREELTLYQPTGQTPVRKNISYPKDVPMTSPHDRIIRRFWRERNMAELDLSTTITEDNEDVSLLCTSLNNDEIRNSTPLRSNVLEEDRKHFKDLQISNILPKDATNLDCEDNKENMDTITEVA</sequence>
<keyword evidence="10 14" id="KW-0505">Motor protein</keyword>
<reference evidence="18" key="1">
    <citation type="journal article" date="2015" name="Proc. Natl. Acad. Sci. U.S.A.">
        <title>Genome sequence of the Asian Tiger mosquito, Aedes albopictus, reveals insights into its biology, genetics, and evolution.</title>
        <authorList>
            <person name="Chen X.G."/>
            <person name="Jiang X."/>
            <person name="Gu J."/>
            <person name="Xu M."/>
            <person name="Wu Y."/>
            <person name="Deng Y."/>
            <person name="Zhang C."/>
            <person name="Bonizzoni M."/>
            <person name="Dermauw W."/>
            <person name="Vontas J."/>
            <person name="Armbruster P."/>
            <person name="Huang X."/>
            <person name="Yang Y."/>
            <person name="Zhang H."/>
            <person name="He W."/>
            <person name="Peng H."/>
            <person name="Liu Y."/>
            <person name="Wu K."/>
            <person name="Chen J."/>
            <person name="Lirakis M."/>
            <person name="Topalis P."/>
            <person name="Van Leeuwen T."/>
            <person name="Hall A.B."/>
            <person name="Jiang X."/>
            <person name="Thorpe C."/>
            <person name="Mueller R.L."/>
            <person name="Sun C."/>
            <person name="Waterhouse R.M."/>
            <person name="Yan G."/>
            <person name="Tu Z.J."/>
            <person name="Fang X."/>
            <person name="James A.A."/>
        </authorList>
    </citation>
    <scope>NUCLEOTIDE SEQUENCE [LARGE SCALE GENOMIC DNA]</scope>
    <source>
        <strain evidence="18">Foshan</strain>
    </source>
</reference>
<dbReference type="InterPro" id="IPR036961">
    <property type="entry name" value="Kinesin_motor_dom_sf"/>
</dbReference>
<dbReference type="PANTHER" id="PTHR47970:SF12">
    <property type="entry name" value="KINESIN FAMILY MEMBER 11"/>
    <property type="match status" value="1"/>
</dbReference>
<keyword evidence="11" id="KW-0206">Cytoskeleton</keyword>
<proteinExistence type="inferred from homology"/>
<dbReference type="SUPFAM" id="SSF52540">
    <property type="entry name" value="P-loop containing nucleoside triphosphate hydrolases"/>
    <property type="match status" value="1"/>
</dbReference>